<gene>
    <name evidence="1" type="ORF">O6H91_02G021500</name>
</gene>
<evidence type="ECO:0000313" key="2">
    <source>
        <dbReference type="Proteomes" id="UP001162992"/>
    </source>
</evidence>
<sequence length="166" mass="18720">MSFIAQSERTCHMYFDLQKSIIWPSSGYYDTWQFFISSVPRFRIIPALFLEQLGHWQISRAFFSSPGGSPSLFYICNSIPSKQLLALLMKAIISVVSSTSPIPSYMSQKVCILLLFHSLCSCLQERKNRSSVSACSGVGIALLSFFFLAEKRMYSMYCSAVIAAFL</sequence>
<name>A0ACC2ED87_DIPCM</name>
<reference evidence="2" key="1">
    <citation type="journal article" date="2024" name="Proc. Natl. Acad. Sci. U.S.A.">
        <title>Extraordinary preservation of gene collinearity over three hundred million years revealed in homosporous lycophytes.</title>
        <authorList>
            <person name="Li C."/>
            <person name="Wickell D."/>
            <person name="Kuo L.Y."/>
            <person name="Chen X."/>
            <person name="Nie B."/>
            <person name="Liao X."/>
            <person name="Peng D."/>
            <person name="Ji J."/>
            <person name="Jenkins J."/>
            <person name="Williams M."/>
            <person name="Shu S."/>
            <person name="Plott C."/>
            <person name="Barry K."/>
            <person name="Rajasekar S."/>
            <person name="Grimwood J."/>
            <person name="Han X."/>
            <person name="Sun S."/>
            <person name="Hou Z."/>
            <person name="He W."/>
            <person name="Dai G."/>
            <person name="Sun C."/>
            <person name="Schmutz J."/>
            <person name="Leebens-Mack J.H."/>
            <person name="Li F.W."/>
            <person name="Wang L."/>
        </authorList>
    </citation>
    <scope>NUCLEOTIDE SEQUENCE [LARGE SCALE GENOMIC DNA]</scope>
    <source>
        <strain evidence="2">cv. PW_Plant_1</strain>
    </source>
</reference>
<comment type="caution">
    <text evidence="1">The sequence shown here is derived from an EMBL/GenBank/DDBJ whole genome shotgun (WGS) entry which is preliminary data.</text>
</comment>
<evidence type="ECO:0000313" key="1">
    <source>
        <dbReference type="EMBL" id="KAJ7564538.1"/>
    </source>
</evidence>
<keyword evidence="2" id="KW-1185">Reference proteome</keyword>
<proteinExistence type="predicted"/>
<dbReference type="Proteomes" id="UP001162992">
    <property type="component" value="Chromosome 2"/>
</dbReference>
<accession>A0ACC2ED87</accession>
<dbReference type="EMBL" id="CM055093">
    <property type="protein sequence ID" value="KAJ7564538.1"/>
    <property type="molecule type" value="Genomic_DNA"/>
</dbReference>
<protein>
    <submittedName>
        <fullName evidence="1">Uncharacterized protein</fullName>
    </submittedName>
</protein>
<organism evidence="1 2">
    <name type="scientific">Diphasiastrum complanatum</name>
    <name type="common">Issler's clubmoss</name>
    <name type="synonym">Lycopodium complanatum</name>
    <dbReference type="NCBI Taxonomy" id="34168"/>
    <lineage>
        <taxon>Eukaryota</taxon>
        <taxon>Viridiplantae</taxon>
        <taxon>Streptophyta</taxon>
        <taxon>Embryophyta</taxon>
        <taxon>Tracheophyta</taxon>
        <taxon>Lycopodiopsida</taxon>
        <taxon>Lycopodiales</taxon>
        <taxon>Lycopodiaceae</taxon>
        <taxon>Lycopodioideae</taxon>
        <taxon>Diphasiastrum</taxon>
    </lineage>
</organism>